<feature type="compositionally biased region" description="Polar residues" evidence="6">
    <location>
        <begin position="590"/>
        <end position="600"/>
    </location>
</feature>
<evidence type="ECO:0000256" key="1">
    <source>
        <dbReference type="ARBA" id="ARBA00004300"/>
    </source>
</evidence>
<dbReference type="EMBL" id="JAGMWT010000008">
    <property type="protein sequence ID" value="KAH7123822.1"/>
    <property type="molecule type" value="Genomic_DNA"/>
</dbReference>
<feature type="compositionally biased region" description="Basic and acidic residues" evidence="6">
    <location>
        <begin position="856"/>
        <end position="886"/>
    </location>
</feature>
<evidence type="ECO:0000256" key="3">
    <source>
        <dbReference type="ARBA" id="ARBA00023054"/>
    </source>
</evidence>
<evidence type="ECO:0000256" key="2">
    <source>
        <dbReference type="ARBA" id="ARBA00022490"/>
    </source>
</evidence>
<feature type="compositionally biased region" description="Low complexity" evidence="6">
    <location>
        <begin position="149"/>
        <end position="168"/>
    </location>
</feature>
<feature type="coiled-coil region" evidence="5">
    <location>
        <begin position="705"/>
        <end position="806"/>
    </location>
</feature>
<evidence type="ECO:0000313" key="7">
    <source>
        <dbReference type="EMBL" id="KAH7123822.1"/>
    </source>
</evidence>
<dbReference type="GO" id="GO:0060090">
    <property type="term" value="F:molecular adaptor activity"/>
    <property type="evidence" value="ECO:0007669"/>
    <property type="project" value="InterPro"/>
</dbReference>
<dbReference type="GO" id="GO:0007165">
    <property type="term" value="P:signal transduction"/>
    <property type="evidence" value="ECO:0007669"/>
    <property type="project" value="InterPro"/>
</dbReference>
<reference evidence="7" key="1">
    <citation type="journal article" date="2021" name="Nat. Commun.">
        <title>Genetic determinants of endophytism in the Arabidopsis root mycobiome.</title>
        <authorList>
            <person name="Mesny F."/>
            <person name="Miyauchi S."/>
            <person name="Thiergart T."/>
            <person name="Pickel B."/>
            <person name="Atanasova L."/>
            <person name="Karlsson M."/>
            <person name="Huettel B."/>
            <person name="Barry K.W."/>
            <person name="Haridas S."/>
            <person name="Chen C."/>
            <person name="Bauer D."/>
            <person name="Andreopoulos W."/>
            <person name="Pangilinan J."/>
            <person name="LaButti K."/>
            <person name="Riley R."/>
            <person name="Lipzen A."/>
            <person name="Clum A."/>
            <person name="Drula E."/>
            <person name="Henrissat B."/>
            <person name="Kohler A."/>
            <person name="Grigoriev I.V."/>
            <person name="Martin F.M."/>
            <person name="Hacquard S."/>
        </authorList>
    </citation>
    <scope>NUCLEOTIDE SEQUENCE</scope>
    <source>
        <strain evidence="7">MPI-CAGE-CH-0243</strain>
    </source>
</reference>
<comment type="caution">
    <text evidence="7">The sequence shown here is derived from an EMBL/GenBank/DDBJ whole genome shotgun (WGS) entry which is preliminary data.</text>
</comment>
<dbReference type="InterPro" id="IPR028745">
    <property type="entry name" value="AKAP9/Pericentrin"/>
</dbReference>
<dbReference type="OrthoDB" id="6365728at2759"/>
<evidence type="ECO:0000256" key="5">
    <source>
        <dbReference type="SAM" id="Coils"/>
    </source>
</evidence>
<feature type="compositionally biased region" description="Low complexity" evidence="6">
    <location>
        <begin position="40"/>
        <end position="54"/>
    </location>
</feature>
<feature type="compositionally biased region" description="Low complexity" evidence="6">
    <location>
        <begin position="601"/>
        <end position="619"/>
    </location>
</feature>
<feature type="compositionally biased region" description="Low complexity" evidence="6">
    <location>
        <begin position="460"/>
        <end position="471"/>
    </location>
</feature>
<feature type="region of interest" description="Disordered" evidence="6">
    <location>
        <begin position="1"/>
        <end position="657"/>
    </location>
</feature>
<sequence>MAKKKGKKAAQKVVEWTSPPESPKKAPEEPLAVPEPAPLSPETTATDTTTTDTTQYESAQSHPSPIEANFVDLPDEAPLPESSTQVVSAPVEDDVLAEPQTSNITPPEDKKADQSPDPAPSAALDTSTPEDTPSSDKVLAAETAEQADPIVVETIETPTTIKETTSSELEQADTTPTESPKKEPESVQASLVESDQVETKTVEEKAVEIETVESAPSEPEVQKPESAIAISTESEPINPKEEAAIPITEPSTGPVQAVEESKAEPEAAREVEPVVTSPLPEIESSSTSEAVADPVPDNTEVAEPEPTPEPVAESVPETIPEPVRTPEDPPSVRSADHVINEASAQVPESVPESVQEILPAKVSESVKEVPSASIPESVRDLPSATVPESVQEEVPPTRVPESVESAPPAKAPEKVQEVVTPKAPEVPSSPSPSSTSRTSRTSRASRISRTFSAEIPPPKSASSQASIGSRSPPKPQALKEVIQESRPPAPSPPVRRARPRLTSAFEDTEDDTEDDSALIHPRLRGDPHSRDPTRGLSYPPQQSQHRSLFASRVPPEHYTSPPQPQPPPPPPPGYHPRYHQPTAPPYYPNHNYSMSQSGSYSNHSNHNPYGPPSHSSSPYQESWNQFPPNYPPYGSPGMHRQDSMGSREFPLGPPSLENGPVMEEDGGELFSRISQAIPDLHSLLARYKETHGQLGVREELLRRTSLEQQERLRIKDDEIANLKERMSNMEHKHSSEASRLRLEIGNMEEQVKELKEELLEIDRLRKEAEETRTALEAAKASWEVKQKDLESAHAELQRTAAEEKERAQAEFAEWKTTATTKHDAEKIALAIQFDKRLKEADVLAENQRQEAAAAFVREKDELRSEHQRQQRERESSFDRVRKELESKLTTAQIDREEALKHERESREVWEAERETLTKSHQEDQESLQRSWDEQREVMETKHKKIKDESDKAWIELHADANRKAEEEKAKVEKLTKELEELQKKFDELKAENEKEKSIIRSVAGNLESERSRLEKLMECYGDIAEIKSKGDTYYLVSFSQLQKQIVDLAVTHFKYLPITPPPEVLENIPPELPSFLGNTDASRQLRAAYVVHTVSAMVTFRVFGPFLFSLGRRYDKADSLFQSMSNHIRDKSTRKEAIWRQQTLLAAFTSSGAKQRINTAAGTVVDEIVTAVKHFADPKEEEGIKIAVRRIVKLAAETWRFARLEREMISATMPALQDDSHDFTGPDYWPAYKPDDTPIASLAGTSAVVDDKPKLLLRLFPVIHREPKHENFRSADDGKPDEGCIYHYGLALYDEARCVETRKEEIRSAGL</sequence>
<gene>
    <name evidence="7" type="ORF">B0J11DRAFT_322703</name>
</gene>
<keyword evidence="4" id="KW-0206">Cytoskeleton</keyword>
<feature type="coiled-coil region" evidence="5">
    <location>
        <begin position="954"/>
        <end position="998"/>
    </location>
</feature>
<feature type="compositionally biased region" description="Basic and acidic residues" evidence="6">
    <location>
        <begin position="197"/>
        <end position="208"/>
    </location>
</feature>
<evidence type="ECO:0000313" key="8">
    <source>
        <dbReference type="Proteomes" id="UP000700596"/>
    </source>
</evidence>
<feature type="compositionally biased region" description="Pro residues" evidence="6">
    <location>
        <begin position="561"/>
        <end position="574"/>
    </location>
</feature>
<evidence type="ECO:0000256" key="4">
    <source>
        <dbReference type="ARBA" id="ARBA00023212"/>
    </source>
</evidence>
<keyword evidence="2" id="KW-0963">Cytoplasm</keyword>
<evidence type="ECO:0000256" key="6">
    <source>
        <dbReference type="SAM" id="MobiDB-lite"/>
    </source>
</evidence>
<comment type="subcellular location">
    <subcellularLocation>
        <location evidence="1">Cytoplasm</location>
        <location evidence="1">Cytoskeleton</location>
        <location evidence="1">Microtubule organizing center</location>
        <location evidence="1">Centrosome</location>
    </subcellularLocation>
</comment>
<feature type="compositionally biased region" description="Basic and acidic residues" evidence="6">
    <location>
        <begin position="259"/>
        <end position="272"/>
    </location>
</feature>
<feature type="compositionally biased region" description="Acidic residues" evidence="6">
    <location>
        <begin position="506"/>
        <end position="516"/>
    </location>
</feature>
<name>A0A9P9DRQ7_9PLEO</name>
<dbReference type="Proteomes" id="UP000700596">
    <property type="component" value="Unassembled WGS sequence"/>
</dbReference>
<feature type="compositionally biased region" description="Basic residues" evidence="6">
    <location>
        <begin position="1"/>
        <end position="10"/>
    </location>
</feature>
<keyword evidence="8" id="KW-1185">Reference proteome</keyword>
<keyword evidence="3 5" id="KW-0175">Coiled coil</keyword>
<feature type="compositionally biased region" description="Basic and acidic residues" evidence="6">
    <location>
        <begin position="523"/>
        <end position="533"/>
    </location>
</feature>
<accession>A0A9P9DRQ7</accession>
<feature type="compositionally biased region" description="Low complexity" evidence="6">
    <location>
        <begin position="431"/>
        <end position="452"/>
    </location>
</feature>
<dbReference type="PANTHER" id="PTHR44981">
    <property type="entry name" value="PERICENTRIN-LIKE PROTEIN, ISOFORM F"/>
    <property type="match status" value="1"/>
</dbReference>
<organism evidence="7 8">
    <name type="scientific">Dendryphion nanum</name>
    <dbReference type="NCBI Taxonomy" id="256645"/>
    <lineage>
        <taxon>Eukaryota</taxon>
        <taxon>Fungi</taxon>
        <taxon>Dikarya</taxon>
        <taxon>Ascomycota</taxon>
        <taxon>Pezizomycotina</taxon>
        <taxon>Dothideomycetes</taxon>
        <taxon>Pleosporomycetidae</taxon>
        <taxon>Pleosporales</taxon>
        <taxon>Torulaceae</taxon>
        <taxon>Dendryphion</taxon>
    </lineage>
</organism>
<proteinExistence type="predicted"/>
<feature type="compositionally biased region" description="Basic and acidic residues" evidence="6">
    <location>
        <begin position="893"/>
        <end position="923"/>
    </location>
</feature>
<dbReference type="PANTHER" id="PTHR44981:SF2">
    <property type="entry name" value="PERICENTRIN-LIKE PROTEIN, ISOFORM F"/>
    <property type="match status" value="1"/>
</dbReference>
<feature type="region of interest" description="Disordered" evidence="6">
    <location>
        <begin position="856"/>
        <end position="932"/>
    </location>
</feature>
<protein>
    <submittedName>
        <fullName evidence="7">Uncharacterized protein</fullName>
    </submittedName>
</protein>